<dbReference type="Pfam" id="PF00787">
    <property type="entry name" value="PX"/>
    <property type="match status" value="1"/>
</dbReference>
<dbReference type="PROSITE" id="PS51207">
    <property type="entry name" value="PXA"/>
    <property type="match status" value="1"/>
</dbReference>
<feature type="domain" description="PX" evidence="4">
    <location>
        <begin position="542"/>
        <end position="658"/>
    </location>
</feature>
<dbReference type="InterPro" id="IPR044926">
    <property type="entry name" value="RGS_subdomain_2"/>
</dbReference>
<organism evidence="6 7">
    <name type="scientific">Aquatica leii</name>
    <dbReference type="NCBI Taxonomy" id="1421715"/>
    <lineage>
        <taxon>Eukaryota</taxon>
        <taxon>Metazoa</taxon>
        <taxon>Ecdysozoa</taxon>
        <taxon>Arthropoda</taxon>
        <taxon>Hexapoda</taxon>
        <taxon>Insecta</taxon>
        <taxon>Pterygota</taxon>
        <taxon>Neoptera</taxon>
        <taxon>Endopterygota</taxon>
        <taxon>Coleoptera</taxon>
        <taxon>Polyphaga</taxon>
        <taxon>Elateriformia</taxon>
        <taxon>Elateroidea</taxon>
        <taxon>Lampyridae</taxon>
        <taxon>Luciolinae</taxon>
        <taxon>Aquatica</taxon>
    </lineage>
</organism>
<feature type="domain" description="RGS" evidence="3">
    <location>
        <begin position="323"/>
        <end position="455"/>
    </location>
</feature>
<evidence type="ECO:0000259" key="5">
    <source>
        <dbReference type="PROSITE" id="PS51207"/>
    </source>
</evidence>
<comment type="caution">
    <text evidence="6">The sequence shown here is derived from an EMBL/GenBank/DDBJ whole genome shotgun (WGS) entry which is preliminary data.</text>
</comment>
<dbReference type="GO" id="GO:0005770">
    <property type="term" value="C:late endosome"/>
    <property type="evidence" value="ECO:0007669"/>
    <property type="project" value="TreeGrafter"/>
</dbReference>
<dbReference type="SUPFAM" id="SSF48097">
    <property type="entry name" value="Regulator of G-protein signaling, RGS"/>
    <property type="match status" value="1"/>
</dbReference>
<dbReference type="Pfam" id="PF02194">
    <property type="entry name" value="PXA"/>
    <property type="match status" value="1"/>
</dbReference>
<name>A0AAN7PVI1_9COLE</name>
<dbReference type="Gene3D" id="3.30.1520.10">
    <property type="entry name" value="Phox-like domain"/>
    <property type="match status" value="1"/>
</dbReference>
<dbReference type="EMBL" id="JARPUR010000004">
    <property type="protein sequence ID" value="KAK4877057.1"/>
    <property type="molecule type" value="Genomic_DNA"/>
</dbReference>
<comment type="similarity">
    <text evidence="1">Belongs to the sorting nexin family.</text>
</comment>
<evidence type="ECO:0000259" key="4">
    <source>
        <dbReference type="PROSITE" id="PS50195"/>
    </source>
</evidence>
<evidence type="ECO:0008006" key="8">
    <source>
        <dbReference type="Google" id="ProtNLM"/>
    </source>
</evidence>
<keyword evidence="7" id="KW-1185">Reference proteome</keyword>
<dbReference type="SMART" id="SM00313">
    <property type="entry name" value="PXA"/>
    <property type="match status" value="1"/>
</dbReference>
<feature type="transmembrane region" description="Helical" evidence="2">
    <location>
        <begin position="21"/>
        <end position="46"/>
    </location>
</feature>
<keyword evidence="2" id="KW-0812">Transmembrane</keyword>
<dbReference type="Pfam" id="PF08628">
    <property type="entry name" value="Nexin_C"/>
    <property type="match status" value="1"/>
</dbReference>
<keyword evidence="2" id="KW-1133">Transmembrane helix</keyword>
<dbReference type="PROSITE" id="PS50195">
    <property type="entry name" value="PX"/>
    <property type="match status" value="1"/>
</dbReference>
<evidence type="ECO:0000259" key="3">
    <source>
        <dbReference type="PROSITE" id="PS50132"/>
    </source>
</evidence>
<dbReference type="PANTHER" id="PTHR22775:SF44">
    <property type="entry name" value="SORTING NEXIN-14"/>
    <property type="match status" value="1"/>
</dbReference>
<accession>A0AAN7PVI1</accession>
<proteinExistence type="inferred from homology"/>
<keyword evidence="2" id="KW-0472">Membrane</keyword>
<dbReference type="PROSITE" id="PS50132">
    <property type="entry name" value="RGS"/>
    <property type="match status" value="1"/>
</dbReference>
<dbReference type="GO" id="GO:0035091">
    <property type="term" value="F:phosphatidylinositol binding"/>
    <property type="evidence" value="ECO:0007669"/>
    <property type="project" value="InterPro"/>
</dbReference>
<dbReference type="SUPFAM" id="SSF64268">
    <property type="entry name" value="PX domain"/>
    <property type="match status" value="1"/>
</dbReference>
<sequence length="906" mass="104162">MIHKEITEIIALVKNNNIIRNVTVLIAFISLIIGLFFSFLAAFVIFANYLSGFVVCWFFIKYQQEATFCLHHLASFYRLHLLSPEKLSVICSICKTNSCTRHQAYYLTPWKHLRISAELNEALEHFYNTILDRFVSSWYNSFTIDVTFVSELKVSLRFASASFINQFLLLDTSRIIAKKIIPCAIKHVDDYLCMQQIANLKNVHVNDVAVEYYGKRLHIAVTNRNNEMNYLRHLASCMLPKVLSRKCLKSRNYFVLIREIVTAWVLLPLMDVLANPNMINSLVILIANYKSKGIAPLPVDVKSVEFLHNFVNQGVKQSSFASDLKTVLKTTDLLYAFMQYLKQEGPVNILQFCLDIEDFNNKLLIPDMSKKQLENLHAEALNIYKIYFDHKSNDYIGFNNKINDQLQRLLEEGVYNVAKLRTSEPLYKAYDFAFNVLEKDWLPGFFHSNEFYNYLCGPKITSGYTKLSPYGSKNKKSYDPSNQGTVAKISSGLGRIKGVLKPNQPVEGSIFTPDLQMYPDSTAFVEDIFLADCESIFRDLSAWRISIPSVETHQSSSSKSFHVFNINVQRIDTVSESEIRHWIVRRKEQDFYTLNTKLIEFHGENEISGSPLPSRRSNLPLETRKGKYESFLSLLLQKPSLRGSDLLHTFLTTDQDFTLLVSCTVPVVEDLGNIYQSVAFKLRKEKGQHLDSFMNTFLASTGKSKQSKIELAEVGDEMEIVLSEVNDSLVPATFNNPVFKNNFGINYKKKENSSSTSFNPLGITESIFYLMKHIFKIRNSVLRLFAAVCNVGQELVEKIIRLYIDRKLRSSLSQSNLRDLVVLLEETIFEVESKHKKEDIEKRKLKAFSELEQILPYFVQVVLGDDFTRGLKTLLEILQNPLYNKQLVYNLLDIIVSELYPEINSH</sequence>
<dbReference type="InterPro" id="IPR036871">
    <property type="entry name" value="PX_dom_sf"/>
</dbReference>
<dbReference type="PANTHER" id="PTHR22775">
    <property type="entry name" value="SORTING NEXIN"/>
    <property type="match status" value="1"/>
</dbReference>
<evidence type="ECO:0000313" key="7">
    <source>
        <dbReference type="Proteomes" id="UP001353858"/>
    </source>
</evidence>
<dbReference type="Gene3D" id="1.10.167.10">
    <property type="entry name" value="Regulator of G-protein Signalling 4, domain 2"/>
    <property type="match status" value="1"/>
</dbReference>
<dbReference type="InterPro" id="IPR001683">
    <property type="entry name" value="PX_dom"/>
</dbReference>
<protein>
    <recommendedName>
        <fullName evidence="8">Sorting nexin-14-like</fullName>
    </recommendedName>
</protein>
<reference evidence="7" key="1">
    <citation type="submission" date="2023-01" db="EMBL/GenBank/DDBJ databases">
        <title>Key to firefly adult light organ development and bioluminescence: homeobox transcription factors regulate luciferase expression and transportation to peroxisome.</title>
        <authorList>
            <person name="Fu X."/>
        </authorList>
    </citation>
    <scope>NUCLEOTIDE SEQUENCE [LARGE SCALE GENOMIC DNA]</scope>
</reference>
<gene>
    <name evidence="6" type="ORF">RN001_009563</name>
</gene>
<dbReference type="InterPro" id="IPR016137">
    <property type="entry name" value="RGS"/>
</dbReference>
<evidence type="ECO:0000256" key="2">
    <source>
        <dbReference type="SAM" id="Phobius"/>
    </source>
</evidence>
<dbReference type="Pfam" id="PF00615">
    <property type="entry name" value="RGS"/>
    <property type="match status" value="1"/>
</dbReference>
<dbReference type="InterPro" id="IPR003114">
    <property type="entry name" value="Phox_assoc"/>
</dbReference>
<dbReference type="InterPro" id="IPR013937">
    <property type="entry name" value="Sorting_nexin_C"/>
</dbReference>
<evidence type="ECO:0000313" key="6">
    <source>
        <dbReference type="EMBL" id="KAK4877057.1"/>
    </source>
</evidence>
<dbReference type="AlphaFoldDB" id="A0AAN7PVI1"/>
<dbReference type="GO" id="GO:0097352">
    <property type="term" value="P:autophagosome maturation"/>
    <property type="evidence" value="ECO:0007669"/>
    <property type="project" value="TreeGrafter"/>
</dbReference>
<evidence type="ECO:0000256" key="1">
    <source>
        <dbReference type="ARBA" id="ARBA00010883"/>
    </source>
</evidence>
<dbReference type="SMART" id="SM00312">
    <property type="entry name" value="PX"/>
    <property type="match status" value="1"/>
</dbReference>
<dbReference type="Proteomes" id="UP001353858">
    <property type="component" value="Unassembled WGS sequence"/>
</dbReference>
<feature type="domain" description="PXA" evidence="5">
    <location>
        <begin position="116"/>
        <end position="291"/>
    </location>
</feature>
<dbReference type="SMART" id="SM00315">
    <property type="entry name" value="RGS"/>
    <property type="match status" value="1"/>
</dbReference>
<dbReference type="InterPro" id="IPR036305">
    <property type="entry name" value="RGS_sf"/>
</dbReference>